<dbReference type="Gene3D" id="3.40.50.150">
    <property type="entry name" value="Vaccinia Virus protein VP39"/>
    <property type="match status" value="1"/>
</dbReference>
<evidence type="ECO:0000313" key="2">
    <source>
        <dbReference type="EMBL" id="CAJ1387412.1"/>
    </source>
</evidence>
<organism evidence="2 3">
    <name type="scientific">Effrenium voratum</name>
    <dbReference type="NCBI Taxonomy" id="2562239"/>
    <lineage>
        <taxon>Eukaryota</taxon>
        <taxon>Sar</taxon>
        <taxon>Alveolata</taxon>
        <taxon>Dinophyceae</taxon>
        <taxon>Suessiales</taxon>
        <taxon>Symbiodiniaceae</taxon>
        <taxon>Effrenium</taxon>
    </lineage>
</organism>
<dbReference type="InterPro" id="IPR002052">
    <property type="entry name" value="DNA_methylase_N6_adenine_CS"/>
</dbReference>
<dbReference type="CDD" id="cd02440">
    <property type="entry name" value="AdoMet_MTases"/>
    <property type="match status" value="1"/>
</dbReference>
<sequence>MKPFACSSDARLQLLSRYCAQLKAPRSEGFLQQDLSGAAQLLAEVRQVFLANGYCAETILKGTKASSMSEFIFVESRADQLEQGLLENVEEANPMKEGSGPKIPVDLVDLVRIFLLHRVLPLSRLCQLFTPESTKLLLQLRAVTALAGNGCRMVEPEEAMAAIDANSFSCGAFFVMSNVAIWPVEEDLLIATDFEQTFSSEGLEPVMYISEDSLALAAAAPRHPVSSVLDICCGSGVQGLVALRSYAERASFVDLNPRSPHFVRFNLALNCMTQKAEGIYEGNLYNALPQGRRFDAVLANPPFVPNPQGIASGAGAMFGNGGDSGGAAGAGRGWKWRVLQQILQGAAQHVLLGSPRKQALTMAFQGFF</sequence>
<proteinExistence type="predicted"/>
<dbReference type="SUPFAM" id="SSF53335">
    <property type="entry name" value="S-adenosyl-L-methionine-dependent methyltransferases"/>
    <property type="match status" value="1"/>
</dbReference>
<dbReference type="AlphaFoldDB" id="A0AA36N0D5"/>
<accession>A0AA36N0D5</accession>
<dbReference type="PROSITE" id="PS00092">
    <property type="entry name" value="N6_MTASE"/>
    <property type="match status" value="1"/>
</dbReference>
<evidence type="ECO:0000313" key="3">
    <source>
        <dbReference type="Proteomes" id="UP001178507"/>
    </source>
</evidence>
<comment type="caution">
    <text evidence="2">The sequence shown here is derived from an EMBL/GenBank/DDBJ whole genome shotgun (WGS) entry which is preliminary data.</text>
</comment>
<dbReference type="GO" id="GO:0008757">
    <property type="term" value="F:S-adenosylmethionine-dependent methyltransferase activity"/>
    <property type="evidence" value="ECO:0007669"/>
    <property type="project" value="UniProtKB-ARBA"/>
</dbReference>
<dbReference type="GO" id="GO:0032259">
    <property type="term" value="P:methylation"/>
    <property type="evidence" value="ECO:0007669"/>
    <property type="project" value="InterPro"/>
</dbReference>
<dbReference type="Pfam" id="PF05175">
    <property type="entry name" value="MTS"/>
    <property type="match status" value="1"/>
</dbReference>
<dbReference type="GO" id="GO:0003676">
    <property type="term" value="F:nucleic acid binding"/>
    <property type="evidence" value="ECO:0007669"/>
    <property type="project" value="InterPro"/>
</dbReference>
<feature type="domain" description="Methyltransferase small" evidence="1">
    <location>
        <begin position="218"/>
        <end position="305"/>
    </location>
</feature>
<keyword evidence="3" id="KW-1185">Reference proteome</keyword>
<dbReference type="EMBL" id="CAUJNA010001513">
    <property type="protein sequence ID" value="CAJ1387412.1"/>
    <property type="molecule type" value="Genomic_DNA"/>
</dbReference>
<gene>
    <name evidence="2" type="ORF">EVOR1521_LOCUS13497</name>
</gene>
<name>A0AA36N0D5_9DINO</name>
<dbReference type="InterPro" id="IPR029063">
    <property type="entry name" value="SAM-dependent_MTases_sf"/>
</dbReference>
<dbReference type="Proteomes" id="UP001178507">
    <property type="component" value="Unassembled WGS sequence"/>
</dbReference>
<protein>
    <recommendedName>
        <fullName evidence="1">Methyltransferase small domain-containing protein</fullName>
    </recommendedName>
</protein>
<evidence type="ECO:0000259" key="1">
    <source>
        <dbReference type="Pfam" id="PF05175"/>
    </source>
</evidence>
<reference evidence="2" key="1">
    <citation type="submission" date="2023-08" db="EMBL/GenBank/DDBJ databases">
        <authorList>
            <person name="Chen Y."/>
            <person name="Shah S."/>
            <person name="Dougan E. K."/>
            <person name="Thang M."/>
            <person name="Chan C."/>
        </authorList>
    </citation>
    <scope>NUCLEOTIDE SEQUENCE</scope>
</reference>
<dbReference type="InterPro" id="IPR007848">
    <property type="entry name" value="Small_mtfrase_dom"/>
</dbReference>